<evidence type="ECO:0008006" key="2">
    <source>
        <dbReference type="Google" id="ProtNLM"/>
    </source>
</evidence>
<name>X1CGA1_9ZZZZ</name>
<sequence>MIEIGKNIRNDITERILHALSIRETPSIQKIAVDINLSPRWLRRQ</sequence>
<feature type="non-terminal residue" evidence="1">
    <location>
        <position position="45"/>
    </location>
</feature>
<proteinExistence type="predicted"/>
<evidence type="ECO:0000313" key="1">
    <source>
        <dbReference type="EMBL" id="GAG95293.1"/>
    </source>
</evidence>
<dbReference type="AlphaFoldDB" id="X1CGA1"/>
<reference evidence="1" key="1">
    <citation type="journal article" date="2014" name="Front. Microbiol.">
        <title>High frequency of phylogenetically diverse reductive dehalogenase-homologous genes in deep subseafloor sedimentary metagenomes.</title>
        <authorList>
            <person name="Kawai M."/>
            <person name="Futagami T."/>
            <person name="Toyoda A."/>
            <person name="Takaki Y."/>
            <person name="Nishi S."/>
            <person name="Hori S."/>
            <person name="Arai W."/>
            <person name="Tsubouchi T."/>
            <person name="Morono Y."/>
            <person name="Uchiyama I."/>
            <person name="Ito T."/>
            <person name="Fujiyama A."/>
            <person name="Inagaki F."/>
            <person name="Takami H."/>
        </authorList>
    </citation>
    <scope>NUCLEOTIDE SEQUENCE</scope>
    <source>
        <strain evidence="1">Expedition CK06-06</strain>
    </source>
</reference>
<dbReference type="EMBL" id="BART01028950">
    <property type="protein sequence ID" value="GAG95293.1"/>
    <property type="molecule type" value="Genomic_DNA"/>
</dbReference>
<organism evidence="1">
    <name type="scientific">marine sediment metagenome</name>
    <dbReference type="NCBI Taxonomy" id="412755"/>
    <lineage>
        <taxon>unclassified sequences</taxon>
        <taxon>metagenomes</taxon>
        <taxon>ecological metagenomes</taxon>
    </lineage>
</organism>
<comment type="caution">
    <text evidence="1">The sequence shown here is derived from an EMBL/GenBank/DDBJ whole genome shotgun (WGS) entry which is preliminary data.</text>
</comment>
<gene>
    <name evidence="1" type="ORF">S01H4_50921</name>
</gene>
<protein>
    <recommendedName>
        <fullName evidence="2">HTH araC/xylS-type domain-containing protein</fullName>
    </recommendedName>
</protein>
<accession>X1CGA1</accession>